<keyword evidence="2" id="KW-0540">Nuclease</keyword>
<proteinExistence type="predicted"/>
<evidence type="ECO:0000313" key="5">
    <source>
        <dbReference type="EMBL" id="MPM52647.1"/>
    </source>
</evidence>
<reference evidence="5" key="1">
    <citation type="submission" date="2019-08" db="EMBL/GenBank/DDBJ databases">
        <authorList>
            <person name="Kucharzyk K."/>
            <person name="Murdoch R.W."/>
            <person name="Higgins S."/>
            <person name="Loffler F."/>
        </authorList>
    </citation>
    <scope>NUCLEOTIDE SEQUENCE</scope>
</reference>
<evidence type="ECO:0000256" key="2">
    <source>
        <dbReference type="ARBA" id="ARBA00022722"/>
    </source>
</evidence>
<organism evidence="5">
    <name type="scientific">bioreactor metagenome</name>
    <dbReference type="NCBI Taxonomy" id="1076179"/>
    <lineage>
        <taxon>unclassified sequences</taxon>
        <taxon>metagenomes</taxon>
        <taxon>ecological metagenomes</taxon>
    </lineage>
</organism>
<dbReference type="GO" id="GO:0004518">
    <property type="term" value="F:nuclease activity"/>
    <property type="evidence" value="ECO:0007669"/>
    <property type="project" value="UniProtKB-KW"/>
</dbReference>
<accession>A0A645AI11</accession>
<dbReference type="GO" id="GO:0016788">
    <property type="term" value="F:hydrolase activity, acting on ester bonds"/>
    <property type="evidence" value="ECO:0007669"/>
    <property type="project" value="InterPro"/>
</dbReference>
<protein>
    <recommendedName>
        <fullName evidence="4">VRR-NUC domain-containing protein</fullName>
    </recommendedName>
</protein>
<dbReference type="SMART" id="SM00990">
    <property type="entry name" value="VRR_NUC"/>
    <property type="match status" value="1"/>
</dbReference>
<feature type="domain" description="VRR-NUC" evidence="4">
    <location>
        <begin position="1"/>
        <end position="81"/>
    </location>
</feature>
<gene>
    <name evidence="5" type="ORF">SDC9_99407</name>
</gene>
<dbReference type="InterPro" id="IPR014883">
    <property type="entry name" value="VRR_NUC"/>
</dbReference>
<dbReference type="GO" id="GO:0003676">
    <property type="term" value="F:nucleic acid binding"/>
    <property type="evidence" value="ECO:0007669"/>
    <property type="project" value="InterPro"/>
</dbReference>
<evidence type="ECO:0000256" key="3">
    <source>
        <dbReference type="ARBA" id="ARBA00022801"/>
    </source>
</evidence>
<dbReference type="AlphaFoldDB" id="A0A645AI11"/>
<dbReference type="Gene3D" id="3.40.1350.10">
    <property type="match status" value="1"/>
</dbReference>
<keyword evidence="3" id="KW-0378">Hydrolase</keyword>
<name>A0A645AI11_9ZZZZ</name>
<sequence>MLEKEIELQLVIAVKKMGGRAVKFISPGFDGMPDRLVLLPGGKCGFVEVKAPGKKPRALQRVRHEMLRAMGFKAYVLDSKEQIEEIINDIYTA</sequence>
<evidence type="ECO:0000256" key="1">
    <source>
        <dbReference type="ARBA" id="ARBA00001946"/>
    </source>
</evidence>
<comment type="cofactor">
    <cofactor evidence="1">
        <name>Mg(2+)</name>
        <dbReference type="ChEBI" id="CHEBI:18420"/>
    </cofactor>
</comment>
<dbReference type="EMBL" id="VSSQ01013958">
    <property type="protein sequence ID" value="MPM52647.1"/>
    <property type="molecule type" value="Genomic_DNA"/>
</dbReference>
<dbReference type="InterPro" id="IPR011856">
    <property type="entry name" value="tRNA_endonuc-like_dom_sf"/>
</dbReference>
<evidence type="ECO:0000259" key="4">
    <source>
        <dbReference type="SMART" id="SM00990"/>
    </source>
</evidence>
<comment type="caution">
    <text evidence="5">The sequence shown here is derived from an EMBL/GenBank/DDBJ whole genome shotgun (WGS) entry which is preliminary data.</text>
</comment>